<evidence type="ECO:0000313" key="2">
    <source>
        <dbReference type="Proteomes" id="UP000241222"/>
    </source>
</evidence>
<sequence>MLFDNLTKTPHLKETGLLSDLSQAGTGIPSSPKSLSCPHYRIVLACSRSQLKIKKPIELIVL</sequence>
<dbReference type="Proteomes" id="UP000241222">
    <property type="component" value="Unassembled WGS sequence"/>
</dbReference>
<reference evidence="1 2" key="1">
    <citation type="submission" date="2018-03" db="EMBL/GenBank/DDBJ databases">
        <title>Whole genome sequencing of Histamine producing bacteria.</title>
        <authorList>
            <person name="Butler K."/>
        </authorList>
    </citation>
    <scope>NUCLEOTIDE SEQUENCE [LARGE SCALE GENOMIC DNA]</scope>
    <source>
        <strain evidence="1 2">JCM 13586</strain>
    </source>
</reference>
<proteinExistence type="predicted"/>
<keyword evidence="2" id="KW-1185">Reference proteome</keyword>
<dbReference type="AlphaFoldDB" id="A0A2T3IZ09"/>
<evidence type="ECO:0000313" key="1">
    <source>
        <dbReference type="EMBL" id="PSU33896.1"/>
    </source>
</evidence>
<gene>
    <name evidence="1" type="ORF">C9I99_11030</name>
</gene>
<protein>
    <submittedName>
        <fullName evidence="1">Uncharacterized protein</fullName>
    </submittedName>
</protein>
<name>A0A2T3IZ09_9GAMM</name>
<accession>A0A2T3IZ09</accession>
<comment type="caution">
    <text evidence="1">The sequence shown here is derived from an EMBL/GenBank/DDBJ whole genome shotgun (WGS) entry which is preliminary data.</text>
</comment>
<organism evidence="1 2">
    <name type="scientific">Photobacterium lutimaris</name>
    <dbReference type="NCBI Taxonomy" id="388278"/>
    <lineage>
        <taxon>Bacteria</taxon>
        <taxon>Pseudomonadati</taxon>
        <taxon>Pseudomonadota</taxon>
        <taxon>Gammaproteobacteria</taxon>
        <taxon>Vibrionales</taxon>
        <taxon>Vibrionaceae</taxon>
        <taxon>Photobacterium</taxon>
    </lineage>
</organism>
<dbReference type="EMBL" id="PYMH01000004">
    <property type="protein sequence ID" value="PSU33896.1"/>
    <property type="molecule type" value="Genomic_DNA"/>
</dbReference>